<dbReference type="OMA" id="RSTHTRY"/>
<dbReference type="Pfam" id="PF22600">
    <property type="entry name" value="MTPAP-like_central"/>
    <property type="match status" value="1"/>
</dbReference>
<feature type="compositionally biased region" description="Polar residues" evidence="5">
    <location>
        <begin position="695"/>
        <end position="706"/>
    </location>
</feature>
<keyword evidence="4" id="KW-0460">Magnesium</keyword>
<feature type="region of interest" description="Disordered" evidence="5">
    <location>
        <begin position="526"/>
        <end position="560"/>
    </location>
</feature>
<dbReference type="GO" id="GO:0043634">
    <property type="term" value="P:polyadenylation-dependent ncRNA catabolic process"/>
    <property type="evidence" value="ECO:0007669"/>
    <property type="project" value="TreeGrafter"/>
</dbReference>
<gene>
    <name evidence="8" type="ORF">K437DRAFT_274333</name>
</gene>
<dbReference type="GO" id="GO:0005730">
    <property type="term" value="C:nucleolus"/>
    <property type="evidence" value="ECO:0007669"/>
    <property type="project" value="TreeGrafter"/>
</dbReference>
<dbReference type="Gene3D" id="1.10.1410.10">
    <property type="match status" value="1"/>
</dbReference>
<comment type="similarity">
    <text evidence="1">Belongs to the DNA polymerase type-B-like family.</text>
</comment>
<feature type="region of interest" description="Disordered" evidence="5">
    <location>
        <begin position="1"/>
        <end position="23"/>
    </location>
</feature>
<dbReference type="GO" id="GO:0046872">
    <property type="term" value="F:metal ion binding"/>
    <property type="evidence" value="ECO:0007669"/>
    <property type="project" value="UniProtKB-KW"/>
</dbReference>
<dbReference type="GO" id="GO:0010605">
    <property type="term" value="P:negative regulation of macromolecule metabolic process"/>
    <property type="evidence" value="ECO:0007669"/>
    <property type="project" value="UniProtKB-ARBA"/>
</dbReference>
<feature type="region of interest" description="Disordered" evidence="5">
    <location>
        <begin position="41"/>
        <end position="148"/>
    </location>
</feature>
<name>A0A066VTM4_TILAU</name>
<feature type="region of interest" description="Disordered" evidence="5">
    <location>
        <begin position="627"/>
        <end position="745"/>
    </location>
</feature>
<dbReference type="CDD" id="cd05402">
    <property type="entry name" value="NT_PAP_TUTase"/>
    <property type="match status" value="1"/>
</dbReference>
<dbReference type="AlphaFoldDB" id="A0A066VTM4"/>
<dbReference type="PANTHER" id="PTHR23092:SF15">
    <property type="entry name" value="INACTIVE NON-CANONICAL POLY(A) RNA POLYMERASE PROTEIN TRF4-2-RELATED"/>
    <property type="match status" value="1"/>
</dbReference>
<protein>
    <recommendedName>
        <fullName evidence="2">polynucleotide adenylyltransferase</fullName>
        <ecNumber evidence="2">2.7.7.19</ecNumber>
    </recommendedName>
</protein>
<comment type="caution">
    <text evidence="8">The sequence shown here is derived from an EMBL/GenBank/DDBJ whole genome shotgun (WGS) entry which is preliminary data.</text>
</comment>
<dbReference type="InterPro" id="IPR043519">
    <property type="entry name" value="NT_sf"/>
</dbReference>
<evidence type="ECO:0000256" key="3">
    <source>
        <dbReference type="ARBA" id="ARBA00022723"/>
    </source>
</evidence>
<dbReference type="GO" id="GO:0003729">
    <property type="term" value="F:mRNA binding"/>
    <property type="evidence" value="ECO:0007669"/>
    <property type="project" value="TreeGrafter"/>
</dbReference>
<dbReference type="SUPFAM" id="SSF81631">
    <property type="entry name" value="PAP/OAS1 substrate-binding domain"/>
    <property type="match status" value="1"/>
</dbReference>
<feature type="compositionally biased region" description="Polar residues" evidence="5">
    <location>
        <begin position="716"/>
        <end position="728"/>
    </location>
</feature>
<keyword evidence="3" id="KW-0479">Metal-binding</keyword>
<feature type="domain" description="Poly(A) RNA polymerase mitochondrial-like central palm" evidence="7">
    <location>
        <begin position="165"/>
        <end position="296"/>
    </location>
</feature>
<dbReference type="Gene3D" id="3.30.460.10">
    <property type="entry name" value="Beta Polymerase, domain 2"/>
    <property type="match status" value="1"/>
</dbReference>
<feature type="compositionally biased region" description="Acidic residues" evidence="5">
    <location>
        <begin position="736"/>
        <end position="745"/>
    </location>
</feature>
<accession>A0A066VTM4</accession>
<dbReference type="FunFam" id="1.10.1410.10:FF:000003">
    <property type="entry name" value="non-canonical poly(A) RNA polymerase PAPD7"/>
    <property type="match status" value="1"/>
</dbReference>
<dbReference type="HOGENOM" id="CLU_013572_4_0_1"/>
<dbReference type="EMBL" id="JMSN01000045">
    <property type="protein sequence ID" value="KDN45077.1"/>
    <property type="molecule type" value="Genomic_DNA"/>
</dbReference>
<dbReference type="Proteomes" id="UP000027361">
    <property type="component" value="Unassembled WGS sequence"/>
</dbReference>
<dbReference type="STRING" id="1037660.A0A066VTM4"/>
<dbReference type="Pfam" id="PF03828">
    <property type="entry name" value="PAP_assoc"/>
    <property type="match status" value="1"/>
</dbReference>
<feature type="domain" description="PAP-associated" evidence="6">
    <location>
        <begin position="359"/>
        <end position="417"/>
    </location>
</feature>
<evidence type="ECO:0000256" key="1">
    <source>
        <dbReference type="ARBA" id="ARBA00008593"/>
    </source>
</evidence>
<reference evidence="8 9" key="1">
    <citation type="submission" date="2014-05" db="EMBL/GenBank/DDBJ databases">
        <title>Draft genome sequence of a rare smut relative, Tilletiaria anomala UBC 951.</title>
        <authorList>
            <consortium name="DOE Joint Genome Institute"/>
            <person name="Toome M."/>
            <person name="Kuo A."/>
            <person name="Henrissat B."/>
            <person name="Lipzen A."/>
            <person name="Tritt A."/>
            <person name="Yoshinaga Y."/>
            <person name="Zane M."/>
            <person name="Barry K."/>
            <person name="Grigoriev I.V."/>
            <person name="Spatafora J.W."/>
            <person name="Aimea M.C."/>
        </authorList>
    </citation>
    <scope>NUCLEOTIDE SEQUENCE [LARGE SCALE GENOMIC DNA]</scope>
    <source>
        <strain evidence="8 9">UBC 951</strain>
    </source>
</reference>
<dbReference type="InterPro" id="IPR002058">
    <property type="entry name" value="PAP_assoc"/>
</dbReference>
<proteinExistence type="inferred from homology"/>
<evidence type="ECO:0000256" key="4">
    <source>
        <dbReference type="ARBA" id="ARBA00022842"/>
    </source>
</evidence>
<dbReference type="GO" id="GO:1990817">
    <property type="term" value="F:poly(A) RNA polymerase activity"/>
    <property type="evidence" value="ECO:0007669"/>
    <property type="project" value="UniProtKB-EC"/>
</dbReference>
<dbReference type="RefSeq" id="XP_013243039.1">
    <property type="nucleotide sequence ID" value="XM_013387585.1"/>
</dbReference>
<evidence type="ECO:0000313" key="9">
    <source>
        <dbReference type="Proteomes" id="UP000027361"/>
    </source>
</evidence>
<dbReference type="OrthoDB" id="273917at2759"/>
<organism evidence="8 9">
    <name type="scientific">Tilletiaria anomala (strain ATCC 24038 / CBS 436.72 / UBC 951)</name>
    <dbReference type="NCBI Taxonomy" id="1037660"/>
    <lineage>
        <taxon>Eukaryota</taxon>
        <taxon>Fungi</taxon>
        <taxon>Dikarya</taxon>
        <taxon>Basidiomycota</taxon>
        <taxon>Ustilaginomycotina</taxon>
        <taxon>Exobasidiomycetes</taxon>
        <taxon>Georgefischeriales</taxon>
        <taxon>Tilletiariaceae</taxon>
        <taxon>Tilletiaria</taxon>
    </lineage>
</organism>
<feature type="compositionally biased region" description="Low complexity" evidence="5">
    <location>
        <begin position="7"/>
        <end position="16"/>
    </location>
</feature>
<feature type="compositionally biased region" description="Basic and acidic residues" evidence="5">
    <location>
        <begin position="549"/>
        <end position="558"/>
    </location>
</feature>
<evidence type="ECO:0000259" key="7">
    <source>
        <dbReference type="Pfam" id="PF22600"/>
    </source>
</evidence>
<evidence type="ECO:0000313" key="8">
    <source>
        <dbReference type="EMBL" id="KDN45077.1"/>
    </source>
</evidence>
<dbReference type="InParanoid" id="A0A066VTM4"/>
<dbReference type="InterPro" id="IPR054708">
    <property type="entry name" value="MTPAP-like_central"/>
</dbReference>
<dbReference type="PANTHER" id="PTHR23092">
    <property type="entry name" value="POLY(A) RNA POLYMERASE"/>
    <property type="match status" value="1"/>
</dbReference>
<sequence>MGRKTKSVSSRDSSTSLRGVALGRDATAFRDQDFISFDLLEPEPALGPNSLNAAKNGKGKGKERSFDGDDSQEAAEVATNDSARRAGWRRQGTSASAAAENFANGRSRPSPGVPANGVGRGKSNRAGSGKKRKRDEEAQTAQTDRGTPWAEEVDWATCHNAAAALHREIIAFDRYIAPTVEEHATRKMAIELIRQAVTNRFKDAQVHSFGSQETQLYLPQGDIDLVCLSQEMTRIPDRKCLRTLANVLRQNNIASQIAVIQAKVPIVKFTCLPSLGNFKVDISINRQNGIAAAKFVNEWLDRQPAVRPLVMCIKCLLSQRGMAEVFSGGLGSFSVILMTISFLQLHPKMQRKEIDPCENLGVLLLEFLELYGKNFGYDNVAITVREDGGYFSKPRNGWKDERKPFLLSIEDPLDSTNDISKGSWNILEVRQLFASTFDILTSACCKRAMDMRIDPTLQNLMPRSTHTRYDEDDLAREALISSAKGGDSGGLLRKDPRSLLGNVFGTSRSVQRSRAELLRLFQSGSMQRRLKQHPPGTGPLPGPSSSTIRSKEKEDARKQVQVGTELVTGGGTTAGQISSELMGVNERAAESGTGCSSGREKSKSVDIVDEEELANSQGYFFDIHGLSQRSAGDDDDDASDSRYAQQPPRKRKHIHRSSPPTASAAEGNYIADSDSESGNDDDTSLPTLVCEARATPTSRASKSKVSAQDRRDFWASKTTHASRQQSPADGSKEGDGSEEGEAPSD</sequence>
<dbReference type="GO" id="GO:0031499">
    <property type="term" value="C:TRAMP complex"/>
    <property type="evidence" value="ECO:0007669"/>
    <property type="project" value="TreeGrafter"/>
</dbReference>
<dbReference type="InterPro" id="IPR045862">
    <property type="entry name" value="Trf4-like"/>
</dbReference>
<evidence type="ECO:0000256" key="5">
    <source>
        <dbReference type="SAM" id="MobiDB-lite"/>
    </source>
</evidence>
<evidence type="ECO:0000259" key="6">
    <source>
        <dbReference type="Pfam" id="PF03828"/>
    </source>
</evidence>
<dbReference type="GeneID" id="25266515"/>
<evidence type="ECO:0000256" key="2">
    <source>
        <dbReference type="ARBA" id="ARBA00012388"/>
    </source>
</evidence>
<dbReference type="GO" id="GO:0031123">
    <property type="term" value="P:RNA 3'-end processing"/>
    <property type="evidence" value="ECO:0007669"/>
    <property type="project" value="TreeGrafter"/>
</dbReference>
<dbReference type="SUPFAM" id="SSF81301">
    <property type="entry name" value="Nucleotidyltransferase"/>
    <property type="match status" value="1"/>
</dbReference>
<keyword evidence="9" id="KW-1185">Reference proteome</keyword>
<dbReference type="EC" id="2.7.7.19" evidence="2"/>
<feature type="compositionally biased region" description="Acidic residues" evidence="5">
    <location>
        <begin position="673"/>
        <end position="683"/>
    </location>
</feature>